<evidence type="ECO:0000313" key="2">
    <source>
        <dbReference type="EMBL" id="QQC60454.1"/>
    </source>
</evidence>
<evidence type="ECO:0000313" key="1">
    <source>
        <dbReference type="EMBL" id="OIJ35015.1"/>
    </source>
</evidence>
<gene>
    <name evidence="1" type="ORF">BK826_09410</name>
    <name evidence="2" type="ORF">I6H58_04185</name>
</gene>
<dbReference type="Proteomes" id="UP000595221">
    <property type="component" value="Chromosome"/>
</dbReference>
<dbReference type="Proteomes" id="UP000179540">
    <property type="component" value="Unassembled WGS sequence"/>
</dbReference>
<name>A0A1S2MXN0_9MICC</name>
<dbReference type="EMBL" id="CP066078">
    <property type="protein sequence ID" value="QQC60454.1"/>
    <property type="molecule type" value="Genomic_DNA"/>
</dbReference>
<protein>
    <submittedName>
        <fullName evidence="2">DUF3263 domain-containing protein</fullName>
    </submittedName>
</protein>
<organism evidence="1 3">
    <name type="scientific">Rothia kristinae</name>
    <dbReference type="NCBI Taxonomy" id="37923"/>
    <lineage>
        <taxon>Bacteria</taxon>
        <taxon>Bacillati</taxon>
        <taxon>Actinomycetota</taxon>
        <taxon>Actinomycetes</taxon>
        <taxon>Micrococcales</taxon>
        <taxon>Micrococcaceae</taxon>
        <taxon>Rothia</taxon>
    </lineage>
</organism>
<evidence type="ECO:0000313" key="4">
    <source>
        <dbReference type="Proteomes" id="UP000595221"/>
    </source>
</evidence>
<dbReference type="InterPro" id="IPR021678">
    <property type="entry name" value="DUF3263"/>
</dbReference>
<reference evidence="1 3" key="1">
    <citation type="submission" date="2016-10" db="EMBL/GenBank/DDBJ databases">
        <title>Draft genome sequence of strain LCT isolated from the Shenzhou X spacecraft of China.</title>
        <authorList>
            <person name="Huang B."/>
        </authorList>
    </citation>
    <scope>NUCLEOTIDE SEQUENCE [LARGE SCALE GENOMIC DNA]</scope>
    <source>
        <strain evidence="1 3">LCT-H5</strain>
    </source>
</reference>
<proteinExistence type="predicted"/>
<reference evidence="2 4" key="2">
    <citation type="submission" date="2020-12" db="EMBL/GenBank/DDBJ databases">
        <title>FDA dAtabase for Regulatory Grade micrObial Sequences (FDA-ARGOS): Supporting development and validation of Infectious Disease Dx tests.</title>
        <authorList>
            <person name="Sproer C."/>
            <person name="Gronow S."/>
            <person name="Severitt S."/>
            <person name="Schroder I."/>
            <person name="Tallon L."/>
            <person name="Sadzewicz L."/>
            <person name="Zhao X."/>
            <person name="Boylan J."/>
            <person name="Ott S."/>
            <person name="Bowen H."/>
            <person name="Vavikolanu K."/>
            <person name="Mehta A."/>
            <person name="Aluvathingal J."/>
            <person name="Nadendla S."/>
            <person name="Lowell S."/>
            <person name="Myers T."/>
            <person name="Yan Y."/>
            <person name="Sichtig H."/>
        </authorList>
    </citation>
    <scope>NUCLEOTIDE SEQUENCE [LARGE SCALE GENOMIC DNA]</scope>
    <source>
        <strain evidence="2 4">FDAARGOS_1001</strain>
    </source>
</reference>
<accession>A0A1S2MXN0</accession>
<dbReference type="OrthoDB" id="3268863at2"/>
<sequence>MTVQPLTETERAVLALEKRTWRRPGSKERAIRRELGMGAVEYHLRLNALLDDPRAIAAEPALTRRLREQRDPGGTLAP</sequence>
<evidence type="ECO:0000313" key="3">
    <source>
        <dbReference type="Proteomes" id="UP000179540"/>
    </source>
</evidence>
<dbReference type="EMBL" id="MODZ01000013">
    <property type="protein sequence ID" value="OIJ35015.1"/>
    <property type="molecule type" value="Genomic_DNA"/>
</dbReference>
<dbReference type="AlphaFoldDB" id="A0A1S2MXN0"/>
<dbReference type="Pfam" id="PF11662">
    <property type="entry name" value="DUF3263"/>
    <property type="match status" value="1"/>
</dbReference>